<dbReference type="Gene3D" id="3.40.50.200">
    <property type="entry name" value="Peptidase S8/S53 domain"/>
    <property type="match status" value="1"/>
</dbReference>
<dbReference type="PANTHER" id="PTHR10795">
    <property type="entry name" value="PROPROTEIN CONVERTASE SUBTILISIN/KEXIN"/>
    <property type="match status" value="1"/>
</dbReference>
<evidence type="ECO:0000256" key="3">
    <source>
        <dbReference type="ARBA" id="ARBA00022801"/>
    </source>
</evidence>
<name>A0A5B1M380_9ACTN</name>
<sequence>MHGPGALRYRLGTGRGRMRAYARRRRLQRGRALPTALAAAIVVTTLAAAPVHGDDGNDATTLHLVTLRGPGTAGHRGQAPEPVVAARMLDVQAAVLDDIGAGDPVYQWTAALNGFAVELTEEQHDALAADDRVALVEENALRPLAGLSEASVAPDLQSAHGPASRRRTAGGAGVVIGFVDTGVDPASPAFSQVSALGPVPRRYAGSCADADDDTWDDTDCSAKIVGAQFYVEGFGVDALQSSSSLSPRDDHGHGTESASIAAGTADVAVRSGQHRLGRFSGIAPRARIAVYKACWSAPDPDDDGCATADLVAAIDRAAADRVDVLNLGVGGPSGTIDTVDRALLGATEAGAVVTAAAGNSGSDAYAAHPAPWVVTVGASTSAQRVGAVVTRDGPRLDGAMAATAPVGPARLVLGADAAAAGVPRADARVCAPGSLDARRVRDAVVLCERGTVPRVAKSMTVRLADGAGMVLANRGPGSTDADLHAVPTVHIAARDGRSLRAWARDRRRPEVRLVTVGRERTPPRVARFSSGGDPTWSVIKPDLVAPGTSVLAATTGGWEVVSGTSAATAHVSGVAALLLGQPGTTPAEVRSALLTSTTPISRHAGLRSGTGQVRISRVPPMAYVVDTRHYRGWLTGRRRDLDLPQALMRTGRLVVRRTITNTGLRPLWLTTHLRGFDSPVRVSPSAGLLRPGRRLTFTISLPSPPRTTDKGIVVWHSATGDETRLAVVITR</sequence>
<feature type="domain" description="PA" evidence="8">
    <location>
        <begin position="429"/>
        <end position="499"/>
    </location>
</feature>
<dbReference type="InterPro" id="IPR003137">
    <property type="entry name" value="PA_domain"/>
</dbReference>
<dbReference type="InterPro" id="IPR036852">
    <property type="entry name" value="Peptidase_S8/S53_dom_sf"/>
</dbReference>
<dbReference type="InterPro" id="IPR010259">
    <property type="entry name" value="S8pro/Inhibitor_I9"/>
</dbReference>
<organism evidence="10 11">
    <name type="scientific">Nocardioides antri</name>
    <dbReference type="NCBI Taxonomy" id="2607659"/>
    <lineage>
        <taxon>Bacteria</taxon>
        <taxon>Bacillati</taxon>
        <taxon>Actinomycetota</taxon>
        <taxon>Actinomycetes</taxon>
        <taxon>Propionibacteriales</taxon>
        <taxon>Nocardioidaceae</taxon>
        <taxon>Nocardioides</taxon>
    </lineage>
</organism>
<dbReference type="Pfam" id="PF02225">
    <property type="entry name" value="PA"/>
    <property type="match status" value="1"/>
</dbReference>
<dbReference type="PROSITE" id="PS51892">
    <property type="entry name" value="SUBTILASE"/>
    <property type="match status" value="1"/>
</dbReference>
<proteinExistence type="inferred from homology"/>
<dbReference type="SUPFAM" id="SSF52743">
    <property type="entry name" value="Subtilisin-like"/>
    <property type="match status" value="1"/>
</dbReference>
<dbReference type="InterPro" id="IPR015500">
    <property type="entry name" value="Peptidase_S8_subtilisin-rel"/>
</dbReference>
<evidence type="ECO:0000256" key="1">
    <source>
        <dbReference type="ARBA" id="ARBA00011073"/>
    </source>
</evidence>
<keyword evidence="3 6" id="KW-0378">Hydrolase</keyword>
<reference evidence="10 11" key="2">
    <citation type="submission" date="2019-09" db="EMBL/GenBank/DDBJ databases">
        <authorList>
            <person name="Jin C."/>
        </authorList>
    </citation>
    <scope>NUCLEOTIDE SEQUENCE [LARGE SCALE GENOMIC DNA]</scope>
    <source>
        <strain evidence="10 11">BN140041</strain>
    </source>
</reference>
<reference evidence="10 11" key="1">
    <citation type="submission" date="2019-09" db="EMBL/GenBank/DDBJ databases">
        <title>Nocardioides panacisoli sp. nov., isolated from the soil of a ginseng field.</title>
        <authorList>
            <person name="Cho C."/>
        </authorList>
    </citation>
    <scope>NUCLEOTIDE SEQUENCE [LARGE SCALE GENOMIC DNA]</scope>
    <source>
        <strain evidence="10 11">BN140041</strain>
    </source>
</reference>
<dbReference type="InterPro" id="IPR000209">
    <property type="entry name" value="Peptidase_S8/S53_dom"/>
</dbReference>
<dbReference type="GO" id="GO:0004252">
    <property type="term" value="F:serine-type endopeptidase activity"/>
    <property type="evidence" value="ECO:0007669"/>
    <property type="project" value="UniProtKB-UniRule"/>
</dbReference>
<evidence type="ECO:0000259" key="9">
    <source>
        <dbReference type="Pfam" id="PF05922"/>
    </source>
</evidence>
<evidence type="ECO:0000259" key="8">
    <source>
        <dbReference type="Pfam" id="PF02225"/>
    </source>
</evidence>
<gene>
    <name evidence="10" type="ORF">F0U47_07795</name>
</gene>
<comment type="caution">
    <text evidence="10">The sequence shown here is derived from an EMBL/GenBank/DDBJ whole genome shotgun (WGS) entry which is preliminary data.</text>
</comment>
<keyword evidence="4 6" id="KW-0720">Serine protease</keyword>
<evidence type="ECO:0000256" key="5">
    <source>
        <dbReference type="PIRSR" id="PIRSR615500-1"/>
    </source>
</evidence>
<dbReference type="Gene3D" id="3.30.70.80">
    <property type="entry name" value="Peptidase S8 propeptide/proteinase inhibitor I9"/>
    <property type="match status" value="1"/>
</dbReference>
<dbReference type="Gene3D" id="3.50.30.30">
    <property type="match status" value="1"/>
</dbReference>
<evidence type="ECO:0000256" key="6">
    <source>
        <dbReference type="PROSITE-ProRule" id="PRU01240"/>
    </source>
</evidence>
<dbReference type="CDD" id="cd02120">
    <property type="entry name" value="PA_subtilisin_like"/>
    <property type="match status" value="1"/>
</dbReference>
<accession>A0A5B1M380</accession>
<evidence type="ECO:0000313" key="10">
    <source>
        <dbReference type="EMBL" id="KAA1427373.1"/>
    </source>
</evidence>
<dbReference type="Proteomes" id="UP000324351">
    <property type="component" value="Unassembled WGS sequence"/>
</dbReference>
<feature type="active site" description="Charge relay system" evidence="5 6">
    <location>
        <position position="565"/>
    </location>
</feature>
<feature type="domain" description="Peptidase S8/S53" evidence="7">
    <location>
        <begin position="171"/>
        <end position="598"/>
    </location>
</feature>
<evidence type="ECO:0000259" key="7">
    <source>
        <dbReference type="Pfam" id="PF00082"/>
    </source>
</evidence>
<dbReference type="Pfam" id="PF00082">
    <property type="entry name" value="Peptidase_S8"/>
    <property type="match status" value="1"/>
</dbReference>
<dbReference type="GO" id="GO:0006508">
    <property type="term" value="P:proteolysis"/>
    <property type="evidence" value="ECO:0007669"/>
    <property type="project" value="UniProtKB-KW"/>
</dbReference>
<evidence type="ECO:0000256" key="2">
    <source>
        <dbReference type="ARBA" id="ARBA00022670"/>
    </source>
</evidence>
<feature type="active site" description="Charge relay system" evidence="5 6">
    <location>
        <position position="253"/>
    </location>
</feature>
<dbReference type="InterPro" id="IPR045051">
    <property type="entry name" value="SBT"/>
</dbReference>
<dbReference type="Pfam" id="PF05922">
    <property type="entry name" value="Inhibitor_I9"/>
    <property type="match status" value="1"/>
</dbReference>
<dbReference type="AlphaFoldDB" id="A0A5B1M380"/>
<dbReference type="PRINTS" id="PR00723">
    <property type="entry name" value="SUBTILISIN"/>
</dbReference>
<dbReference type="InterPro" id="IPR037045">
    <property type="entry name" value="S8pro/Inhibitor_I9_sf"/>
</dbReference>
<protein>
    <submittedName>
        <fullName evidence="10">S8 family serine peptidase</fullName>
    </submittedName>
</protein>
<keyword evidence="2 6" id="KW-0645">Protease</keyword>
<comment type="similarity">
    <text evidence="1 6">Belongs to the peptidase S8 family.</text>
</comment>
<dbReference type="EMBL" id="VUJW01000003">
    <property type="protein sequence ID" value="KAA1427373.1"/>
    <property type="molecule type" value="Genomic_DNA"/>
</dbReference>
<feature type="domain" description="Inhibitor I9" evidence="9">
    <location>
        <begin position="104"/>
        <end position="144"/>
    </location>
</feature>
<feature type="active site" description="Charge relay system" evidence="5 6">
    <location>
        <position position="180"/>
    </location>
</feature>
<evidence type="ECO:0000256" key="4">
    <source>
        <dbReference type="ARBA" id="ARBA00022825"/>
    </source>
</evidence>
<keyword evidence="11" id="KW-1185">Reference proteome</keyword>
<evidence type="ECO:0000313" key="11">
    <source>
        <dbReference type="Proteomes" id="UP000324351"/>
    </source>
</evidence>